<accession>A0A428UJI2</accession>
<gene>
    <name evidence="2" type="ORF">CDV31_005407</name>
</gene>
<evidence type="ECO:0000313" key="3">
    <source>
        <dbReference type="Proteomes" id="UP000288429"/>
    </source>
</evidence>
<proteinExistence type="predicted"/>
<dbReference type="Proteomes" id="UP000288429">
    <property type="component" value="Unassembled WGS sequence"/>
</dbReference>
<dbReference type="AlphaFoldDB" id="A0A428UJI2"/>
<evidence type="ECO:0000256" key="1">
    <source>
        <dbReference type="SAM" id="MobiDB-lite"/>
    </source>
</evidence>
<organism evidence="2 3">
    <name type="scientific">Fusarium ambrosium</name>
    <dbReference type="NCBI Taxonomy" id="131363"/>
    <lineage>
        <taxon>Eukaryota</taxon>
        <taxon>Fungi</taxon>
        <taxon>Dikarya</taxon>
        <taxon>Ascomycota</taxon>
        <taxon>Pezizomycotina</taxon>
        <taxon>Sordariomycetes</taxon>
        <taxon>Hypocreomycetidae</taxon>
        <taxon>Hypocreales</taxon>
        <taxon>Nectriaceae</taxon>
        <taxon>Fusarium</taxon>
        <taxon>Fusarium solani species complex</taxon>
    </lineage>
</organism>
<protein>
    <submittedName>
        <fullName evidence="2">Uncharacterized protein</fullName>
    </submittedName>
</protein>
<keyword evidence="3" id="KW-1185">Reference proteome</keyword>
<dbReference type="EMBL" id="NIZV01000056">
    <property type="protein sequence ID" value="RSM14393.1"/>
    <property type="molecule type" value="Genomic_DNA"/>
</dbReference>
<sequence length="55" mass="5828">MSRRYNTNKTKGKGEAKKATTLNEGFTTDVSGRGGDGSPAPDGAITIEPEDIEEE</sequence>
<evidence type="ECO:0000313" key="2">
    <source>
        <dbReference type="EMBL" id="RSM14393.1"/>
    </source>
</evidence>
<reference evidence="2 3" key="1">
    <citation type="submission" date="2017-06" db="EMBL/GenBank/DDBJ databases">
        <title>Cmopartive genomic analysis of Ambrosia Fusariam Clade fungi.</title>
        <authorList>
            <person name="Stajich J.E."/>
            <person name="Carrillo J."/>
            <person name="Kijimoto T."/>
            <person name="Eskalen A."/>
            <person name="O'Donnell K."/>
            <person name="Kasson M."/>
        </authorList>
    </citation>
    <scope>NUCLEOTIDE SEQUENCE [LARGE SCALE GENOMIC DNA]</scope>
    <source>
        <strain evidence="2 3">NRRL 20438</strain>
    </source>
</reference>
<feature type="region of interest" description="Disordered" evidence="1">
    <location>
        <begin position="1"/>
        <end position="55"/>
    </location>
</feature>
<comment type="caution">
    <text evidence="2">The sequence shown here is derived from an EMBL/GenBank/DDBJ whole genome shotgun (WGS) entry which is preliminary data.</text>
</comment>
<name>A0A428UJI2_9HYPO</name>